<dbReference type="RefSeq" id="XP_008726330.1">
    <property type="nucleotide sequence ID" value="XM_008728108.1"/>
</dbReference>
<dbReference type="HOGENOM" id="CLU_1326237_0_0_1"/>
<dbReference type="EMBL" id="KB822704">
    <property type="protein sequence ID" value="ETI24394.1"/>
    <property type="molecule type" value="Genomic_DNA"/>
</dbReference>
<dbReference type="AlphaFoldDB" id="V9DBY5"/>
<organism evidence="1 2">
    <name type="scientific">Cladophialophora carrionii CBS 160.54</name>
    <dbReference type="NCBI Taxonomy" id="1279043"/>
    <lineage>
        <taxon>Eukaryota</taxon>
        <taxon>Fungi</taxon>
        <taxon>Dikarya</taxon>
        <taxon>Ascomycota</taxon>
        <taxon>Pezizomycotina</taxon>
        <taxon>Eurotiomycetes</taxon>
        <taxon>Chaetothyriomycetidae</taxon>
        <taxon>Chaetothyriales</taxon>
        <taxon>Herpotrichiellaceae</taxon>
        <taxon>Cladophialophora</taxon>
    </lineage>
</organism>
<proteinExistence type="predicted"/>
<dbReference type="OrthoDB" id="4462325at2759"/>
<name>V9DBY5_9EURO</name>
<evidence type="ECO:0000313" key="2">
    <source>
        <dbReference type="Proteomes" id="UP000030678"/>
    </source>
</evidence>
<dbReference type="VEuPathDB" id="FungiDB:G647_03763"/>
<dbReference type="GeneID" id="19982256"/>
<accession>V9DBY5</accession>
<gene>
    <name evidence="1" type="ORF">G647_03763</name>
</gene>
<protein>
    <submittedName>
        <fullName evidence="1">Uncharacterized protein</fullName>
    </submittedName>
</protein>
<reference evidence="1 2" key="1">
    <citation type="submission" date="2013-03" db="EMBL/GenBank/DDBJ databases">
        <title>The Genome Sequence of Cladophialophora carrionii CBS 160.54.</title>
        <authorList>
            <consortium name="The Broad Institute Genomics Platform"/>
            <person name="Cuomo C."/>
            <person name="de Hoog S."/>
            <person name="Gorbushina A."/>
            <person name="Walker B."/>
            <person name="Young S.K."/>
            <person name="Zeng Q."/>
            <person name="Gargeya S."/>
            <person name="Fitzgerald M."/>
            <person name="Haas B."/>
            <person name="Abouelleil A."/>
            <person name="Allen A.W."/>
            <person name="Alvarado L."/>
            <person name="Arachchi H.M."/>
            <person name="Berlin A.M."/>
            <person name="Chapman S.B."/>
            <person name="Gainer-Dewar J."/>
            <person name="Goldberg J."/>
            <person name="Griggs A."/>
            <person name="Gujja S."/>
            <person name="Hansen M."/>
            <person name="Howarth C."/>
            <person name="Imamovic A."/>
            <person name="Ireland A."/>
            <person name="Larimer J."/>
            <person name="McCowan C."/>
            <person name="Murphy C."/>
            <person name="Pearson M."/>
            <person name="Poon T.W."/>
            <person name="Priest M."/>
            <person name="Roberts A."/>
            <person name="Saif S."/>
            <person name="Shea T."/>
            <person name="Sisk P."/>
            <person name="Sykes S."/>
            <person name="Wortman J."/>
            <person name="Nusbaum C."/>
            <person name="Birren B."/>
        </authorList>
    </citation>
    <scope>NUCLEOTIDE SEQUENCE [LARGE SCALE GENOMIC DNA]</scope>
    <source>
        <strain evidence="1 2">CBS 160.54</strain>
    </source>
</reference>
<dbReference type="Proteomes" id="UP000030678">
    <property type="component" value="Unassembled WGS sequence"/>
</dbReference>
<sequence length="207" mass="23551">MLDNLCQVRHAQVLWRRMLLFRLSQHHYELFEVVGKEREASPTTSRIQRQGRSGSEVLDILTQELYPLIANQESNKSLDVKAWRAKYLAKRRSVSNRLHAAKNWRKGVDRFGLGILVLFPFGEEFTSQSSEYETLKEEDCKSLLDVLEKEEGALIAPLSAQLTPFVQALCHGEEFTLASQNELIVALSPIAESSNGQHDRLRDDAGK</sequence>
<evidence type="ECO:0000313" key="1">
    <source>
        <dbReference type="EMBL" id="ETI24394.1"/>
    </source>
</evidence>